<dbReference type="Gene3D" id="1.10.10.10">
    <property type="entry name" value="Winged helix-like DNA-binding domain superfamily/Winged helix DNA-binding domain"/>
    <property type="match status" value="1"/>
</dbReference>
<dbReference type="Proteomes" id="UP000664096">
    <property type="component" value="Unassembled WGS sequence"/>
</dbReference>
<dbReference type="InterPro" id="IPR058163">
    <property type="entry name" value="LysR-type_TF_proteobact-type"/>
</dbReference>
<dbReference type="GO" id="GO:0003677">
    <property type="term" value="F:DNA binding"/>
    <property type="evidence" value="ECO:0007669"/>
    <property type="project" value="UniProtKB-KW"/>
</dbReference>
<dbReference type="PANTHER" id="PTHR30537:SF5">
    <property type="entry name" value="HTH-TYPE TRANSCRIPTIONAL ACTIVATOR TTDR-RELATED"/>
    <property type="match status" value="1"/>
</dbReference>
<dbReference type="InterPro" id="IPR036390">
    <property type="entry name" value="WH_DNA-bd_sf"/>
</dbReference>
<keyword evidence="2" id="KW-0805">Transcription regulation</keyword>
<dbReference type="EMBL" id="JAEKJZ010000005">
    <property type="protein sequence ID" value="MBN9673019.1"/>
    <property type="molecule type" value="Genomic_DNA"/>
</dbReference>
<dbReference type="PROSITE" id="PS50931">
    <property type="entry name" value="HTH_LYSR"/>
    <property type="match status" value="1"/>
</dbReference>
<evidence type="ECO:0000256" key="3">
    <source>
        <dbReference type="ARBA" id="ARBA00023125"/>
    </source>
</evidence>
<comment type="similarity">
    <text evidence="1">Belongs to the LysR transcriptional regulatory family.</text>
</comment>
<dbReference type="Pfam" id="PF03466">
    <property type="entry name" value="LysR_substrate"/>
    <property type="match status" value="1"/>
</dbReference>
<accession>A0A939J6Q1</accession>
<proteinExistence type="inferred from homology"/>
<name>A0A939J6Q1_9HYPH</name>
<evidence type="ECO:0000313" key="7">
    <source>
        <dbReference type="Proteomes" id="UP000664096"/>
    </source>
</evidence>
<keyword evidence="4" id="KW-0804">Transcription</keyword>
<comment type="caution">
    <text evidence="6">The sequence shown here is derived from an EMBL/GenBank/DDBJ whole genome shotgun (WGS) entry which is preliminary data.</text>
</comment>
<dbReference type="Gene3D" id="3.40.190.10">
    <property type="entry name" value="Periplasmic binding protein-like II"/>
    <property type="match status" value="2"/>
</dbReference>
<evidence type="ECO:0000256" key="1">
    <source>
        <dbReference type="ARBA" id="ARBA00009437"/>
    </source>
</evidence>
<dbReference type="GO" id="GO:0003700">
    <property type="term" value="F:DNA-binding transcription factor activity"/>
    <property type="evidence" value="ECO:0007669"/>
    <property type="project" value="InterPro"/>
</dbReference>
<organism evidence="6 7">
    <name type="scientific">Roseibium aggregatum</name>
    <dbReference type="NCBI Taxonomy" id="187304"/>
    <lineage>
        <taxon>Bacteria</taxon>
        <taxon>Pseudomonadati</taxon>
        <taxon>Pseudomonadota</taxon>
        <taxon>Alphaproteobacteria</taxon>
        <taxon>Hyphomicrobiales</taxon>
        <taxon>Stappiaceae</taxon>
        <taxon>Roseibium</taxon>
    </lineage>
</organism>
<gene>
    <name evidence="6" type="ORF">JF539_21870</name>
</gene>
<protein>
    <submittedName>
        <fullName evidence="6">LysR family transcriptional regulator</fullName>
    </submittedName>
</protein>
<dbReference type="SUPFAM" id="SSF46785">
    <property type="entry name" value="Winged helix' DNA-binding domain"/>
    <property type="match status" value="1"/>
</dbReference>
<dbReference type="PANTHER" id="PTHR30537">
    <property type="entry name" value="HTH-TYPE TRANSCRIPTIONAL REGULATOR"/>
    <property type="match status" value="1"/>
</dbReference>
<dbReference type="FunFam" id="1.10.10.10:FF:000001">
    <property type="entry name" value="LysR family transcriptional regulator"/>
    <property type="match status" value="1"/>
</dbReference>
<dbReference type="InterPro" id="IPR005119">
    <property type="entry name" value="LysR_subst-bd"/>
</dbReference>
<evidence type="ECO:0000256" key="2">
    <source>
        <dbReference type="ARBA" id="ARBA00023015"/>
    </source>
</evidence>
<evidence type="ECO:0000259" key="5">
    <source>
        <dbReference type="PROSITE" id="PS50931"/>
    </source>
</evidence>
<dbReference type="SUPFAM" id="SSF53850">
    <property type="entry name" value="Periplasmic binding protein-like II"/>
    <property type="match status" value="1"/>
</dbReference>
<keyword evidence="3" id="KW-0238">DNA-binding</keyword>
<dbReference type="Pfam" id="PF00126">
    <property type="entry name" value="HTH_1"/>
    <property type="match status" value="1"/>
</dbReference>
<evidence type="ECO:0000313" key="6">
    <source>
        <dbReference type="EMBL" id="MBN9673019.1"/>
    </source>
</evidence>
<dbReference type="AlphaFoldDB" id="A0A939J6Q1"/>
<feature type="domain" description="HTH lysR-type" evidence="5">
    <location>
        <begin position="7"/>
        <end position="64"/>
    </location>
</feature>
<reference evidence="6" key="1">
    <citation type="submission" date="2020-12" db="EMBL/GenBank/DDBJ databases">
        <title>Oil enriched cultivation method for isolating marine PHA-producing bacteria.</title>
        <authorList>
            <person name="Zheng W."/>
            <person name="Yu S."/>
            <person name="Huang Y."/>
        </authorList>
    </citation>
    <scope>NUCLEOTIDE SEQUENCE</scope>
    <source>
        <strain evidence="6">SY-2-12</strain>
    </source>
</reference>
<dbReference type="RefSeq" id="WP_207142853.1">
    <property type="nucleotide sequence ID" value="NZ_JAEKJZ010000005.1"/>
</dbReference>
<dbReference type="InterPro" id="IPR000847">
    <property type="entry name" value="LysR_HTH_N"/>
</dbReference>
<sequence length="296" mass="31992">MLKPNRISLNSIRVFLEVADGGSVKLAAAMLGVTPGAVSHQIRSLETAMGVQLLNRSNNSVCLTDIGAEFASRLRPGLQGIEHAIQAAVSGVDDVSVLVPITLATRWLIPRLEHFHNKHPDLHIRIETTAQSGTPGDTGTDIAIAYHPAGTGPSDAEILFEDRCRPYLSPDLLSKIADPTDLAQIPALQSARGNWDWRLWLESNGKASTRLNYAGQFDLDDAALRGAISGLGMVLAPYFIIEDDLTSGRLLALPATKDIVLGAYTLHCPRPVSRQSDSFLSWLRENRAKTSAKLSS</sequence>
<evidence type="ECO:0000256" key="4">
    <source>
        <dbReference type="ARBA" id="ARBA00023163"/>
    </source>
</evidence>
<dbReference type="InterPro" id="IPR036388">
    <property type="entry name" value="WH-like_DNA-bd_sf"/>
</dbReference>